<dbReference type="Gene3D" id="3.40.50.300">
    <property type="entry name" value="P-loop containing nucleotide triphosphate hydrolases"/>
    <property type="match status" value="1"/>
</dbReference>
<keyword evidence="1" id="KW-0472">Membrane</keyword>
<evidence type="ECO:0000313" key="3">
    <source>
        <dbReference type="Proteomes" id="UP000030653"/>
    </source>
</evidence>
<evidence type="ECO:0000256" key="1">
    <source>
        <dbReference type="SAM" id="Phobius"/>
    </source>
</evidence>
<evidence type="ECO:0000313" key="2">
    <source>
        <dbReference type="EMBL" id="EJU05214.1"/>
    </source>
</evidence>
<feature type="transmembrane region" description="Helical" evidence="1">
    <location>
        <begin position="122"/>
        <end position="140"/>
    </location>
</feature>
<dbReference type="Pfam" id="PF17784">
    <property type="entry name" value="Sulfotransfer_4"/>
    <property type="match status" value="1"/>
</dbReference>
<protein>
    <recommendedName>
        <fullName evidence="4">P-loop containing nucleoside triphosphate hydrolase protein</fullName>
    </recommendedName>
</protein>
<dbReference type="InterPro" id="IPR040632">
    <property type="entry name" value="Sulfotransfer_4"/>
</dbReference>
<dbReference type="OMA" id="NTTEDMQ"/>
<reference evidence="2 3" key="1">
    <citation type="journal article" date="2012" name="Science">
        <title>The Paleozoic origin of enzymatic lignin decomposition reconstructed from 31 fungal genomes.</title>
        <authorList>
            <person name="Floudas D."/>
            <person name="Binder M."/>
            <person name="Riley R."/>
            <person name="Barry K."/>
            <person name="Blanchette R.A."/>
            <person name="Henrissat B."/>
            <person name="Martinez A.T."/>
            <person name="Otillar R."/>
            <person name="Spatafora J.W."/>
            <person name="Yadav J.S."/>
            <person name="Aerts A."/>
            <person name="Benoit I."/>
            <person name="Boyd A."/>
            <person name="Carlson A."/>
            <person name="Copeland A."/>
            <person name="Coutinho P.M."/>
            <person name="de Vries R.P."/>
            <person name="Ferreira P."/>
            <person name="Findley K."/>
            <person name="Foster B."/>
            <person name="Gaskell J."/>
            <person name="Glotzer D."/>
            <person name="Gorecki P."/>
            <person name="Heitman J."/>
            <person name="Hesse C."/>
            <person name="Hori C."/>
            <person name="Igarashi K."/>
            <person name="Jurgens J.A."/>
            <person name="Kallen N."/>
            <person name="Kersten P."/>
            <person name="Kohler A."/>
            <person name="Kuees U."/>
            <person name="Kumar T.K.A."/>
            <person name="Kuo A."/>
            <person name="LaButti K."/>
            <person name="Larrondo L.F."/>
            <person name="Lindquist E."/>
            <person name="Ling A."/>
            <person name="Lombard V."/>
            <person name="Lucas S."/>
            <person name="Lundell T."/>
            <person name="Martin R."/>
            <person name="McLaughlin D.J."/>
            <person name="Morgenstern I."/>
            <person name="Morin E."/>
            <person name="Murat C."/>
            <person name="Nagy L.G."/>
            <person name="Nolan M."/>
            <person name="Ohm R.A."/>
            <person name="Patyshakuliyeva A."/>
            <person name="Rokas A."/>
            <person name="Ruiz-Duenas F.J."/>
            <person name="Sabat G."/>
            <person name="Salamov A."/>
            <person name="Samejima M."/>
            <person name="Schmutz J."/>
            <person name="Slot J.C."/>
            <person name="St John F."/>
            <person name="Stenlid J."/>
            <person name="Sun H."/>
            <person name="Sun S."/>
            <person name="Syed K."/>
            <person name="Tsang A."/>
            <person name="Wiebenga A."/>
            <person name="Young D."/>
            <person name="Pisabarro A."/>
            <person name="Eastwood D.C."/>
            <person name="Martin F."/>
            <person name="Cullen D."/>
            <person name="Grigoriev I.V."/>
            <person name="Hibbett D.S."/>
        </authorList>
    </citation>
    <scope>NUCLEOTIDE SEQUENCE [LARGE SCALE GENOMIC DNA]</scope>
    <source>
        <strain evidence="2 3">DJM-731 SS1</strain>
    </source>
</reference>
<gene>
    <name evidence="2" type="ORF">DACRYDRAFT_103708</name>
</gene>
<feature type="transmembrane region" description="Helical" evidence="1">
    <location>
        <begin position="221"/>
        <end position="239"/>
    </location>
</feature>
<dbReference type="PANTHER" id="PTHR36978">
    <property type="entry name" value="P-LOOP CONTAINING NUCLEOTIDE TRIPHOSPHATE HYDROLASE"/>
    <property type="match status" value="1"/>
</dbReference>
<dbReference type="RefSeq" id="XP_040632108.1">
    <property type="nucleotide sequence ID" value="XM_040767802.1"/>
</dbReference>
<sequence length="254" mass="29073">MATQKYPVPEVRVIGAGLGRSGTFSVKEALEILGFGPCHHMAELPGKVSRCMAFVRAYHGKPTNWRSLMSGWGATVDHPNADFVPELMAAYPDAKVILTVRDNTEVWWKSYSDTIYQFHKLWNGWVLFSVPSMWAFWLVARNIHSFETKTYGTIGPATYEMHNEGIKRMVPKDKLLVFNVKEGWEPLCKFLGVDVPKRPFPRNNETKEMHRRFLIMRSTGVAAWVLELGLLGLVTHQAIKRGWFSVFDLRRLFG</sequence>
<dbReference type="SUPFAM" id="SSF52540">
    <property type="entry name" value="P-loop containing nucleoside triphosphate hydrolases"/>
    <property type="match status" value="1"/>
</dbReference>
<dbReference type="STRING" id="1858805.M5G915"/>
<dbReference type="GeneID" id="63682864"/>
<name>M5G915_DACPD</name>
<organism evidence="2 3">
    <name type="scientific">Dacryopinax primogenitus (strain DJM 731)</name>
    <name type="common">Brown rot fungus</name>
    <dbReference type="NCBI Taxonomy" id="1858805"/>
    <lineage>
        <taxon>Eukaryota</taxon>
        <taxon>Fungi</taxon>
        <taxon>Dikarya</taxon>
        <taxon>Basidiomycota</taxon>
        <taxon>Agaricomycotina</taxon>
        <taxon>Dacrymycetes</taxon>
        <taxon>Dacrymycetales</taxon>
        <taxon>Dacrymycetaceae</taxon>
        <taxon>Dacryopinax</taxon>
    </lineage>
</organism>
<evidence type="ECO:0008006" key="4">
    <source>
        <dbReference type="Google" id="ProtNLM"/>
    </source>
</evidence>
<dbReference type="EMBL" id="JH795856">
    <property type="protein sequence ID" value="EJU05214.1"/>
    <property type="molecule type" value="Genomic_DNA"/>
</dbReference>
<keyword evidence="1" id="KW-1133">Transmembrane helix</keyword>
<dbReference type="HOGENOM" id="CLU_061199_2_1_1"/>
<dbReference type="Proteomes" id="UP000030653">
    <property type="component" value="Unassembled WGS sequence"/>
</dbReference>
<keyword evidence="3" id="KW-1185">Reference proteome</keyword>
<accession>M5G915</accession>
<dbReference type="InterPro" id="IPR027417">
    <property type="entry name" value="P-loop_NTPase"/>
</dbReference>
<dbReference type="PANTHER" id="PTHR36978:SF4">
    <property type="entry name" value="P-LOOP CONTAINING NUCLEOSIDE TRIPHOSPHATE HYDROLASE PROTEIN"/>
    <property type="match status" value="1"/>
</dbReference>
<dbReference type="AlphaFoldDB" id="M5G915"/>
<proteinExistence type="predicted"/>
<keyword evidence="1" id="KW-0812">Transmembrane</keyword>
<dbReference type="OrthoDB" id="3351858at2759"/>